<comment type="caution">
    <text evidence="12">The sequence shown here is derived from an EMBL/GenBank/DDBJ whole genome shotgun (WGS) entry which is preliminary data.</text>
</comment>
<reference evidence="12 13" key="1">
    <citation type="submission" date="2019-07" db="EMBL/GenBank/DDBJ databases">
        <title>Whole genome shotgun sequence of Cellulomonas soli NBRC 109434.</title>
        <authorList>
            <person name="Hosoyama A."/>
            <person name="Uohara A."/>
            <person name="Ohji S."/>
            <person name="Ichikawa N."/>
        </authorList>
    </citation>
    <scope>NUCLEOTIDE SEQUENCE [LARGE SCALE GENOMIC DNA]</scope>
    <source>
        <strain evidence="12 13">NBRC 109434</strain>
    </source>
</reference>
<comment type="cofactor">
    <cofactor evidence="1">
        <name>[4Fe-4S] cluster</name>
        <dbReference type="ChEBI" id="CHEBI:49883"/>
    </cofactor>
</comment>
<proteinExistence type="inferred from homology"/>
<dbReference type="Gene3D" id="3.20.20.70">
    <property type="entry name" value="Aldolase class I"/>
    <property type="match status" value="2"/>
</dbReference>
<evidence type="ECO:0000256" key="5">
    <source>
        <dbReference type="ARBA" id="ARBA00022691"/>
    </source>
</evidence>
<keyword evidence="8" id="KW-0411">Iron-sulfur</keyword>
<evidence type="ECO:0000256" key="4">
    <source>
        <dbReference type="ARBA" id="ARBA00022485"/>
    </source>
</evidence>
<dbReference type="GO" id="GO:0044689">
    <property type="term" value="F:7,8-didemethyl-8-hydroxy-5-deazariboflavin synthase activity"/>
    <property type="evidence" value="ECO:0007669"/>
    <property type="project" value="UniProtKB-EC"/>
</dbReference>
<dbReference type="SFLD" id="SFLDG01388">
    <property type="entry name" value="7_8-didemethyl-8-hydroxy-5-dea"/>
    <property type="match status" value="1"/>
</dbReference>
<evidence type="ECO:0000256" key="7">
    <source>
        <dbReference type="ARBA" id="ARBA00023004"/>
    </source>
</evidence>
<dbReference type="Pfam" id="PF04055">
    <property type="entry name" value="Radical_SAM"/>
    <property type="match status" value="1"/>
</dbReference>
<evidence type="ECO:0000256" key="8">
    <source>
        <dbReference type="ARBA" id="ARBA00023014"/>
    </source>
</evidence>
<keyword evidence="13" id="KW-1185">Reference proteome</keyword>
<keyword evidence="9" id="KW-0456">Lyase</keyword>
<dbReference type="Proteomes" id="UP000321798">
    <property type="component" value="Unassembled WGS sequence"/>
</dbReference>
<dbReference type="GO" id="GO:0051539">
    <property type="term" value="F:4 iron, 4 sulfur cluster binding"/>
    <property type="evidence" value="ECO:0007669"/>
    <property type="project" value="UniProtKB-KW"/>
</dbReference>
<dbReference type="SFLD" id="SFLDF00294">
    <property type="entry name" value="7_8-didemethyl-8-hydroxy-5-dea"/>
    <property type="match status" value="1"/>
</dbReference>
<dbReference type="PANTHER" id="PTHR43076:SF1">
    <property type="entry name" value="LIPOYL SYNTHASE 2"/>
    <property type="match status" value="1"/>
</dbReference>
<dbReference type="GO" id="GO:0046872">
    <property type="term" value="F:metal ion binding"/>
    <property type="evidence" value="ECO:0007669"/>
    <property type="project" value="UniProtKB-KW"/>
</dbReference>
<evidence type="ECO:0000256" key="6">
    <source>
        <dbReference type="ARBA" id="ARBA00022723"/>
    </source>
</evidence>
<evidence type="ECO:0000313" key="13">
    <source>
        <dbReference type="Proteomes" id="UP000321798"/>
    </source>
</evidence>
<dbReference type="InterPro" id="IPR058240">
    <property type="entry name" value="rSAM_sf"/>
</dbReference>
<dbReference type="HAMAP" id="MF_01611">
    <property type="entry name" value="FO_synth_sub1"/>
    <property type="match status" value="1"/>
</dbReference>
<dbReference type="EC" id="4.3.1.32" evidence="3"/>
<evidence type="ECO:0000256" key="3">
    <source>
        <dbReference type="ARBA" id="ARBA00012126"/>
    </source>
</evidence>
<dbReference type="RefSeq" id="WP_146951727.1">
    <property type="nucleotide sequence ID" value="NZ_BAABBJ010000015.1"/>
</dbReference>
<keyword evidence="6" id="KW-0479">Metal-binding</keyword>
<evidence type="ECO:0000313" key="12">
    <source>
        <dbReference type="EMBL" id="GEP67953.1"/>
    </source>
</evidence>
<dbReference type="AlphaFoldDB" id="A0A512P9S1"/>
<evidence type="ECO:0000256" key="10">
    <source>
        <dbReference type="ARBA" id="ARBA00048974"/>
    </source>
</evidence>
<gene>
    <name evidence="12" type="primary">fbiC</name>
    <name evidence="12" type="ORF">CSO01_06680</name>
</gene>
<keyword evidence="5" id="KW-0949">S-adenosyl-L-methionine</keyword>
<dbReference type="InterPro" id="IPR034405">
    <property type="entry name" value="F420"/>
</dbReference>
<evidence type="ECO:0000256" key="9">
    <source>
        <dbReference type="ARBA" id="ARBA00023239"/>
    </source>
</evidence>
<dbReference type="InterPro" id="IPR006638">
    <property type="entry name" value="Elp3/MiaA/NifB-like_rSAM"/>
</dbReference>
<dbReference type="PANTHER" id="PTHR43076">
    <property type="entry name" value="FO SYNTHASE (COFH)"/>
    <property type="match status" value="1"/>
</dbReference>
<dbReference type="CDD" id="cd01335">
    <property type="entry name" value="Radical_SAM"/>
    <property type="match status" value="1"/>
</dbReference>
<keyword evidence="4" id="KW-0004">4Fe-4S</keyword>
<dbReference type="SFLD" id="SFLDG01064">
    <property type="entry name" value="F420__menaquinone_cofactor_bio"/>
    <property type="match status" value="1"/>
</dbReference>
<dbReference type="GO" id="GO:0016765">
    <property type="term" value="F:transferase activity, transferring alkyl or aryl (other than methyl) groups"/>
    <property type="evidence" value="ECO:0007669"/>
    <property type="project" value="InterPro"/>
</dbReference>
<evidence type="ECO:0000256" key="1">
    <source>
        <dbReference type="ARBA" id="ARBA00001966"/>
    </source>
</evidence>
<feature type="domain" description="Radical SAM core" evidence="11">
    <location>
        <begin position="76"/>
        <end position="320"/>
    </location>
</feature>
<dbReference type="NCBIfam" id="TIGR03550">
    <property type="entry name" value="F420_cofG"/>
    <property type="match status" value="1"/>
</dbReference>
<dbReference type="OrthoDB" id="9802027at2"/>
<comment type="catalytic activity">
    <reaction evidence="10">
        <text>5-amino-5-(4-hydroxybenzyl)-6-(D-ribitylimino)-5,6-dihydrouracil + S-adenosyl-L-methionine = 7,8-didemethyl-8-hydroxy-5-deazariboflavin + 5'-deoxyadenosine + L-methionine + NH4(+) + H(+)</text>
        <dbReference type="Rhea" id="RHEA:55204"/>
        <dbReference type="ChEBI" id="CHEBI:15378"/>
        <dbReference type="ChEBI" id="CHEBI:17319"/>
        <dbReference type="ChEBI" id="CHEBI:28938"/>
        <dbReference type="ChEBI" id="CHEBI:57844"/>
        <dbReference type="ChEBI" id="CHEBI:59789"/>
        <dbReference type="ChEBI" id="CHEBI:59904"/>
        <dbReference type="ChEBI" id="CHEBI:85936"/>
        <dbReference type="EC" id="4.3.1.32"/>
    </reaction>
</comment>
<dbReference type="SFLD" id="SFLDS00029">
    <property type="entry name" value="Radical_SAM"/>
    <property type="match status" value="1"/>
</dbReference>
<accession>A0A512P9S1</accession>
<evidence type="ECO:0000259" key="11">
    <source>
        <dbReference type="PROSITE" id="PS51918"/>
    </source>
</evidence>
<dbReference type="InterPro" id="IPR019939">
    <property type="entry name" value="CofG_family"/>
</dbReference>
<name>A0A512P9S1_9CELL</name>
<organism evidence="12 13">
    <name type="scientific">Cellulomonas soli</name>
    <dbReference type="NCBI Taxonomy" id="931535"/>
    <lineage>
        <taxon>Bacteria</taxon>
        <taxon>Bacillati</taxon>
        <taxon>Actinomycetota</taxon>
        <taxon>Actinomycetes</taxon>
        <taxon>Micrococcales</taxon>
        <taxon>Cellulomonadaceae</taxon>
        <taxon>Cellulomonas</taxon>
    </lineage>
</organism>
<keyword evidence="7" id="KW-0408">Iron</keyword>
<dbReference type="SMART" id="SM00729">
    <property type="entry name" value="Elp3"/>
    <property type="match status" value="1"/>
</dbReference>
<comment type="pathway">
    <text evidence="2">Cofactor biosynthesis; coenzyme F0 biosynthesis.</text>
</comment>
<dbReference type="InterPro" id="IPR013785">
    <property type="entry name" value="Aldolase_TIM"/>
</dbReference>
<dbReference type="UniPathway" id="UPA00072"/>
<evidence type="ECO:0000256" key="2">
    <source>
        <dbReference type="ARBA" id="ARBA00004712"/>
    </source>
</evidence>
<dbReference type="InterPro" id="IPR007197">
    <property type="entry name" value="rSAM"/>
</dbReference>
<dbReference type="EMBL" id="BKAL01000002">
    <property type="protein sequence ID" value="GEP67953.1"/>
    <property type="molecule type" value="Genomic_DNA"/>
</dbReference>
<dbReference type="PROSITE" id="PS51918">
    <property type="entry name" value="RADICAL_SAM"/>
    <property type="match status" value="1"/>
</dbReference>
<protein>
    <recommendedName>
        <fullName evidence="3">7,8-didemethyl-8-hydroxy-5-deazariboflavin synthase</fullName>
        <ecNumber evidence="3">4.3.1.32</ecNumber>
    </recommendedName>
</protein>
<sequence>MTPPSPLRTALPVPRPAPARSSVAAALARAADGGAPDRGTAELLLMARDDQLDSLLDVASAVRDAGLAARGRAGVITYSRKVFIPVTRLCRDRCHYCVFVDTPGGLARAGIAPYMDEDEVVELARQGAALGCREALFTLGDRPEDRWPAARRWLDERGFASTVEYLHHLAVRVLTETGLLPHMNPGVLTWSELQRLRPVSPSMGMMLETTSRDLWAVPGGVHFGSPDKDPAVRLRVLEDAGRSRVPFSTGLLLGIGESVADRVDTLLAIRASHERFGHVQETIVQNFRAKPRTAMQGAPDLATQEYVAAVAVARLLLGPDATVQAPPNLTDAGELALLVRAGIDDWGGVSPLTPDHVNPERPWPHLDDLARLTADAGFTLQQRLTVHAPYVRGADGWIDPALHAHVAAHRDASGLADEQAPVVGRPWVPVPVAAAPARATAPAVHVDPVRQALARAEDDPAGLDDAQYVALLGADGPELDALGRLADAVRADVVGPWLTYVVNRNLDSSRLRAPDDDRPDALGCDDVAALVDEAWELGASEVCAQGAVPVGLGPTGYLDLARVVKATRPGMHLHAFRPLELADGARRTGLPLAEYAVALREAGVDTVPGTGARVLDDEIRAVLTDGSEVSVADWLTIIGTAHRAGLRSTATLVYGHLEGPQHVVTHLRLLAALQDETGGFTELIPMAFVPADAPAHVARRTRGGPTLRETRAVHAVARLALLGRIDHVQAAWPKLGLDGSLAVLAGGADDLGGVLLDGRLRPDAGPERGLELSEADVARLAATLGRQVRRRTTRYGTPDPERLRARAAVQG</sequence>
<dbReference type="SUPFAM" id="SSF102114">
    <property type="entry name" value="Radical SAM enzymes"/>
    <property type="match status" value="2"/>
</dbReference>
<dbReference type="NCBIfam" id="NF004884">
    <property type="entry name" value="PRK06245.1"/>
    <property type="match status" value="1"/>
</dbReference>